<dbReference type="PANTHER" id="PTHR33205">
    <property type="entry name" value="TRANSMEMBRANE PROTEIN"/>
    <property type="match status" value="1"/>
</dbReference>
<proteinExistence type="predicted"/>
<comment type="caution">
    <text evidence="2">The sequence shown here is derived from an EMBL/GenBank/DDBJ whole genome shotgun (WGS) entry which is preliminary data.</text>
</comment>
<dbReference type="PANTHER" id="PTHR33205:SF1">
    <property type="entry name" value="TRANSMEMBRANE PROTEIN"/>
    <property type="match status" value="1"/>
</dbReference>
<gene>
    <name evidence="2" type="ORF">Egran_07171</name>
</gene>
<name>A0A232LLN3_9EURO</name>
<dbReference type="Proteomes" id="UP000243515">
    <property type="component" value="Unassembled WGS sequence"/>
</dbReference>
<dbReference type="OrthoDB" id="4388216at2759"/>
<dbReference type="AntiFam" id="ANF00034">
    <property type="entry name" value="Antisense to 5.8S rRNA"/>
</dbReference>
<keyword evidence="3" id="KW-1185">Reference proteome</keyword>
<feature type="region of interest" description="Disordered" evidence="1">
    <location>
        <begin position="53"/>
        <end position="85"/>
    </location>
</feature>
<evidence type="ECO:0000256" key="1">
    <source>
        <dbReference type="SAM" id="MobiDB-lite"/>
    </source>
</evidence>
<evidence type="ECO:0000313" key="2">
    <source>
        <dbReference type="EMBL" id="OXV05061.1"/>
    </source>
</evidence>
<organism evidence="2 3">
    <name type="scientific">Elaphomyces granulatus</name>
    <dbReference type="NCBI Taxonomy" id="519963"/>
    <lineage>
        <taxon>Eukaryota</taxon>
        <taxon>Fungi</taxon>
        <taxon>Dikarya</taxon>
        <taxon>Ascomycota</taxon>
        <taxon>Pezizomycotina</taxon>
        <taxon>Eurotiomycetes</taxon>
        <taxon>Eurotiomycetidae</taxon>
        <taxon>Eurotiales</taxon>
        <taxon>Elaphomycetaceae</taxon>
        <taxon>Elaphomyces</taxon>
    </lineage>
</organism>
<protein>
    <submittedName>
        <fullName evidence="2">Uncharacterized protein</fullName>
    </submittedName>
</protein>
<sequence>MPPGKPGGAMCVQRFDDSRNSAIRITYRISLRSSSMPEPRDPLLKHFEGGLRRARARGQRAQVTSPPAASGGPAEATRYNRQGWE</sequence>
<feature type="non-terminal residue" evidence="2">
    <location>
        <position position="85"/>
    </location>
</feature>
<reference evidence="2 3" key="1">
    <citation type="journal article" date="2015" name="Environ. Microbiol.">
        <title>Metagenome sequence of Elaphomyces granulatus from sporocarp tissue reveals Ascomycota ectomycorrhizal fingerprints of genome expansion and a Proteobacteria-rich microbiome.</title>
        <authorList>
            <person name="Quandt C.A."/>
            <person name="Kohler A."/>
            <person name="Hesse C.N."/>
            <person name="Sharpton T.J."/>
            <person name="Martin F."/>
            <person name="Spatafora J.W."/>
        </authorList>
    </citation>
    <scope>NUCLEOTIDE SEQUENCE [LARGE SCALE GENOMIC DNA]</scope>
    <source>
        <strain evidence="2 3">OSC145934</strain>
    </source>
</reference>
<evidence type="ECO:0000313" key="3">
    <source>
        <dbReference type="Proteomes" id="UP000243515"/>
    </source>
</evidence>
<feature type="compositionally biased region" description="Low complexity" evidence="1">
    <location>
        <begin position="59"/>
        <end position="74"/>
    </location>
</feature>
<accession>A0A232LLN3</accession>
<dbReference type="EMBL" id="NPHW01008670">
    <property type="protein sequence ID" value="OXV05061.1"/>
    <property type="molecule type" value="Genomic_DNA"/>
</dbReference>
<dbReference type="AlphaFoldDB" id="A0A232LLN3"/>